<evidence type="ECO:0000259" key="2">
    <source>
        <dbReference type="PROSITE" id="PS50234"/>
    </source>
</evidence>
<evidence type="ECO:0000256" key="1">
    <source>
        <dbReference type="SAM" id="SignalP"/>
    </source>
</evidence>
<dbReference type="STRING" id="910347.SAMN05421773_104102"/>
<dbReference type="OrthoDB" id="3170630at2"/>
<gene>
    <name evidence="3" type="ORF">SAMN05421773_104102</name>
</gene>
<dbReference type="PROSITE" id="PS50234">
    <property type="entry name" value="VWFA"/>
    <property type="match status" value="1"/>
</dbReference>
<dbReference type="PANTHER" id="PTHR10579">
    <property type="entry name" value="CALCIUM-ACTIVATED CHLORIDE CHANNEL REGULATOR"/>
    <property type="match status" value="1"/>
</dbReference>
<dbReference type="Pfam" id="PF13531">
    <property type="entry name" value="SBP_bac_11"/>
    <property type="match status" value="1"/>
</dbReference>
<proteinExistence type="predicted"/>
<dbReference type="SMART" id="SM00327">
    <property type="entry name" value="VWA"/>
    <property type="match status" value="1"/>
</dbReference>
<feature type="chain" id="PRO_5038359852" evidence="1">
    <location>
        <begin position="26"/>
        <end position="547"/>
    </location>
</feature>
<accession>A0A1I1K6W1</accession>
<feature type="signal peptide" evidence="1">
    <location>
        <begin position="1"/>
        <end position="25"/>
    </location>
</feature>
<dbReference type="CDD" id="cd00198">
    <property type="entry name" value="vWFA"/>
    <property type="match status" value="1"/>
</dbReference>
<dbReference type="RefSeq" id="WP_093838387.1">
    <property type="nucleotide sequence ID" value="NZ_FOLM01000004.1"/>
</dbReference>
<evidence type="ECO:0000313" key="3">
    <source>
        <dbReference type="EMBL" id="SFC56325.1"/>
    </source>
</evidence>
<sequence length="547" mass="57827">MSRPEHRTRTLAATALLTLTALLTAACTQGGAGGDDGGGGNGGAEITVRILAGSELEDTAALLERAAEETGVRAEITWTGTLDASRLLASGGEGGADAEAAGNYDAAWLATNDYLRLHPGSADVIVSETPVATSPVALGVRREAMDRLGWDAGQVTWEQVHRAAADGELTFGMTDPVRSNSGYSALISVASALSGAQSALTAENIDDAAGRLEEFFTGQRLTSGSSGWLAEAFTGRTDVDALINYESVLLSLNRDHDAGLSVVLPTDGVVSARYPLTTLASASPEARDALRTLAEWLREEEAQRALTEDTLRRPVIPEVTPAEAIPDEARRELPYPGSLEIADGLLEAFDSQLRRPSRTVYVLDVSGSMEGERLAGLKAALRRLTGTETDGTAPGETFREREEVTLMPFSTSVVFTETHTVDPADPDAALAGIRETIDGLYTLADTNVYGSLMDAYDLLGEESLEGTFTSIVLMTDGESNYGPTAGDFTEFHNELPAARRTVPVFTVLFGDAAPEELEGIAAQTGGEVFDAVNGSLDDAFREIRGYQ</sequence>
<dbReference type="InterPro" id="IPR036465">
    <property type="entry name" value="vWFA_dom_sf"/>
</dbReference>
<dbReference type="SUPFAM" id="SSF53850">
    <property type="entry name" value="Periplasmic binding protein-like II"/>
    <property type="match status" value="1"/>
</dbReference>
<dbReference type="PROSITE" id="PS51257">
    <property type="entry name" value="PROKAR_LIPOPROTEIN"/>
    <property type="match status" value="1"/>
</dbReference>
<dbReference type="InterPro" id="IPR051266">
    <property type="entry name" value="CLCR"/>
</dbReference>
<keyword evidence="4" id="KW-1185">Reference proteome</keyword>
<dbReference type="Proteomes" id="UP000199207">
    <property type="component" value="Unassembled WGS sequence"/>
</dbReference>
<reference evidence="3 4" key="1">
    <citation type="submission" date="2016-10" db="EMBL/GenBank/DDBJ databases">
        <authorList>
            <person name="de Groot N.N."/>
        </authorList>
    </citation>
    <scope>NUCLEOTIDE SEQUENCE [LARGE SCALE GENOMIC DNA]</scope>
    <source>
        <strain evidence="3 4">CGMCC 4.5739</strain>
    </source>
</reference>
<protein>
    <submittedName>
        <fullName evidence="3">Ca-activated chloride channel family protein</fullName>
    </submittedName>
</protein>
<dbReference type="PANTHER" id="PTHR10579:SF43">
    <property type="entry name" value="ZINC FINGER (C3HC4-TYPE RING FINGER) FAMILY PROTEIN"/>
    <property type="match status" value="1"/>
</dbReference>
<dbReference type="InterPro" id="IPR002035">
    <property type="entry name" value="VWF_A"/>
</dbReference>
<dbReference type="Gene3D" id="3.40.50.410">
    <property type="entry name" value="von Willebrand factor, type A domain"/>
    <property type="match status" value="1"/>
</dbReference>
<dbReference type="AlphaFoldDB" id="A0A1I1K6W1"/>
<feature type="domain" description="VWFA" evidence="2">
    <location>
        <begin position="358"/>
        <end position="547"/>
    </location>
</feature>
<evidence type="ECO:0000313" key="4">
    <source>
        <dbReference type="Proteomes" id="UP000199207"/>
    </source>
</evidence>
<dbReference type="Gene3D" id="3.40.190.10">
    <property type="entry name" value="Periplasmic binding protein-like II"/>
    <property type="match status" value="2"/>
</dbReference>
<name>A0A1I1K6W1_9ACTN</name>
<keyword evidence="1" id="KW-0732">Signal</keyword>
<dbReference type="Pfam" id="PF13768">
    <property type="entry name" value="VWA_3"/>
    <property type="match status" value="1"/>
</dbReference>
<dbReference type="EMBL" id="FOLM01000004">
    <property type="protein sequence ID" value="SFC56325.1"/>
    <property type="molecule type" value="Genomic_DNA"/>
</dbReference>
<organism evidence="3 4">
    <name type="scientific">Streptomyces aidingensis</name>
    <dbReference type="NCBI Taxonomy" id="910347"/>
    <lineage>
        <taxon>Bacteria</taxon>
        <taxon>Bacillati</taxon>
        <taxon>Actinomycetota</taxon>
        <taxon>Actinomycetes</taxon>
        <taxon>Kitasatosporales</taxon>
        <taxon>Streptomycetaceae</taxon>
        <taxon>Streptomyces</taxon>
    </lineage>
</organism>
<dbReference type="SUPFAM" id="SSF53300">
    <property type="entry name" value="vWA-like"/>
    <property type="match status" value="1"/>
</dbReference>